<dbReference type="HOGENOM" id="CLU_010573_0_0_11"/>
<dbReference type="RefSeq" id="WP_009155775.1">
    <property type="nucleotide sequence ID" value="NZ_CM001439.1"/>
</dbReference>
<evidence type="ECO:0000313" key="3">
    <source>
        <dbReference type="EMBL" id="EHR52397.1"/>
    </source>
</evidence>
<dbReference type="EMBL" id="CM001439">
    <property type="protein sequence ID" value="EHR52397.1"/>
    <property type="molecule type" value="Genomic_DNA"/>
</dbReference>
<sequence>MAAKRTYFQHVDLVLARVSTDPGGLDIPEAVSAGTGDAVGAGRAWLVRLWHRAEVRAALRIASPVLAEQIDQLTSGGDGDPRQVRRVLAATSSYLLRWRRRATPFGLFAGVAAASADAPASARVDPECRVSAQTDARWLGEIIAGLQQRHDLLPRLTVVANNVAFRRGARLVIPARPDETQPQRGAALDTSIRHTRAVAAALDGAAYPVRIAELAERIRAEFPAADRETISRLLAQLIDGGALITTLRPPLTAADPLSHVLAELDAAGIDDLPDLVKMVAELTAIRDELAAVRAWGPMAEHAVALEQTEDRMRAVHPTAGRVQAVDVAVAGKLTVPEAVLREAEVAATTLLRLTPFPFGDPAWKDWHARFLDCYGAGAVVGVREVVADSGLGFPAGFLGAARPHAAHLATERDVGLLRLIQRASTENRAEIVVTESVLEDLRVGDHAKLVAPARAELAFQLHAASSEALERGHFQLWVTGAPMHATSMAGRFTRLLSTQDRERLVGSYTPDRGDVICAQLSFPPRRERNENITRVPRLLPYLISLGEHHAEDPTVIALDDLAVTADADEIALVRISTGQRVQPHIPHALQNTIQTPPLARFLAEVASARRAVYGPFGYGVADDLPFVPRIRHGRAVLSPARWHLTPTDLRPATTGTSSWDDALHSWRARWQVPSAVVLVEGELRLALDLDDHADRVLLRRRLERTRSGRLELREAGPHESDGWAGRPCELVVPLRAAPPENTPRRTDTRAARPCVAVCRSDTTMPGRTGIIRALLHAHPARFDEILTDYLPSLLAGVSSEHGAAPWWFWRHHDPARADSDQHLVLCLRTGTDTHDAVAARLTAWAATVREAGLLAALTYASATPAPAVLGHHPDTRHALDEVFTADSVAAVEQLRCAKRAGAPSQSLAAASMTAIAASLAHSPDLGLCNLVNMLPHEPGKLDRAIAASALDLVGDHGQPQLEPLPGGQAVTEAWSQRHRALTAYRGHAMHDESVEEQLVLRTLLHSHHLRAVSVDPGTEKVTDRLARAVAQRRLALLRQDRT</sequence>
<dbReference type="Proteomes" id="UP000004926">
    <property type="component" value="Chromosome"/>
</dbReference>
<evidence type="ECO:0000259" key="2">
    <source>
        <dbReference type="Pfam" id="PF14028"/>
    </source>
</evidence>
<dbReference type="Pfam" id="PF14028">
    <property type="entry name" value="Lant_dehydr_C"/>
    <property type="match status" value="1"/>
</dbReference>
<evidence type="ECO:0000259" key="1">
    <source>
        <dbReference type="Pfam" id="PF04738"/>
    </source>
</evidence>
<dbReference type="STRING" id="882083.SacmaDRAFT_4204"/>
<feature type="domain" description="Lantibiotic dehydratase N-terminal" evidence="1">
    <location>
        <begin position="52"/>
        <end position="698"/>
    </location>
</feature>
<dbReference type="InterPro" id="IPR006827">
    <property type="entry name" value="Lant_deHydtase_N"/>
</dbReference>
<reference evidence="3 4" key="1">
    <citation type="journal article" date="2012" name="Stand. Genomic Sci.">
        <title>Genome sequence of the ocean sediment bacterium Saccharomonospora marina type strain (XMU15(T)).</title>
        <authorList>
            <person name="Klenk H.P."/>
            <person name="Lu M."/>
            <person name="Lucas S."/>
            <person name="Lapidus A."/>
            <person name="Copeland A."/>
            <person name="Pitluck S."/>
            <person name="Goodwin L.A."/>
            <person name="Han C."/>
            <person name="Tapia R."/>
            <person name="Brambilla E.M."/>
            <person name="Potter G."/>
            <person name="Land M."/>
            <person name="Ivanova N."/>
            <person name="Rohde M."/>
            <person name="Goker M."/>
            <person name="Detter J.C."/>
            <person name="Li W.J."/>
            <person name="Kyrpides N.C."/>
            <person name="Woyke T."/>
        </authorList>
    </citation>
    <scope>NUCLEOTIDE SEQUENCE [LARGE SCALE GENOMIC DNA]</scope>
    <source>
        <strain evidence="3 4">XMU15</strain>
    </source>
</reference>
<name>H5X6W8_9PSEU</name>
<dbReference type="InterPro" id="IPR023809">
    <property type="entry name" value="Thiopep_bacteriocin_synth_dom"/>
</dbReference>
<dbReference type="eggNOG" id="ENOG502Z9NE">
    <property type="taxonomic scope" value="Bacteria"/>
</dbReference>
<keyword evidence="4" id="KW-1185">Reference proteome</keyword>
<feature type="domain" description="Thiopeptide-type bacteriocin biosynthesis" evidence="2">
    <location>
        <begin position="775"/>
        <end position="1024"/>
    </location>
</feature>
<dbReference type="NCBIfam" id="TIGR03891">
    <property type="entry name" value="thiopep_ocin"/>
    <property type="match status" value="1"/>
</dbReference>
<evidence type="ECO:0000313" key="4">
    <source>
        <dbReference type="Proteomes" id="UP000004926"/>
    </source>
</evidence>
<dbReference type="Pfam" id="PF04738">
    <property type="entry name" value="Lant_dehydr_N"/>
    <property type="match status" value="1"/>
</dbReference>
<organism evidence="3 4">
    <name type="scientific">Saccharomonospora marina XMU15</name>
    <dbReference type="NCBI Taxonomy" id="882083"/>
    <lineage>
        <taxon>Bacteria</taxon>
        <taxon>Bacillati</taxon>
        <taxon>Actinomycetota</taxon>
        <taxon>Actinomycetes</taxon>
        <taxon>Pseudonocardiales</taxon>
        <taxon>Pseudonocardiaceae</taxon>
        <taxon>Saccharomonospora</taxon>
    </lineage>
</organism>
<protein>
    <submittedName>
        <fullName evidence="3">Thiopeptide-type bacteriocin biosynthesis domain</fullName>
    </submittedName>
</protein>
<dbReference type="OrthoDB" id="1273722at2"/>
<gene>
    <name evidence="3" type="ORF">SacmaDRAFT_4204</name>
</gene>
<dbReference type="AlphaFoldDB" id="H5X6W8"/>
<proteinExistence type="predicted"/>
<accession>H5X6W8</accession>